<proteinExistence type="predicted"/>
<gene>
    <name evidence="1" type="ORF">PAL_GLEAN10004262</name>
</gene>
<name>L5KRW4_PTEAL</name>
<reference evidence="2" key="1">
    <citation type="journal article" date="2013" name="Science">
        <title>Comparative analysis of bat genomes provides insight into the evolution of flight and immunity.</title>
        <authorList>
            <person name="Zhang G."/>
            <person name="Cowled C."/>
            <person name="Shi Z."/>
            <person name="Huang Z."/>
            <person name="Bishop-Lilly K.A."/>
            <person name="Fang X."/>
            <person name="Wynne J.W."/>
            <person name="Xiong Z."/>
            <person name="Baker M.L."/>
            <person name="Zhao W."/>
            <person name="Tachedjian M."/>
            <person name="Zhu Y."/>
            <person name="Zhou P."/>
            <person name="Jiang X."/>
            <person name="Ng J."/>
            <person name="Yang L."/>
            <person name="Wu L."/>
            <person name="Xiao J."/>
            <person name="Feng Y."/>
            <person name="Chen Y."/>
            <person name="Sun X."/>
            <person name="Zhang Y."/>
            <person name="Marsh G.A."/>
            <person name="Crameri G."/>
            <person name="Broder C.C."/>
            <person name="Frey K.G."/>
            <person name="Wang L.F."/>
            <person name="Wang J."/>
        </authorList>
    </citation>
    <scope>NUCLEOTIDE SEQUENCE [LARGE SCALE GENOMIC DNA]</scope>
</reference>
<dbReference type="AlphaFoldDB" id="L5KRW4"/>
<protein>
    <submittedName>
        <fullName evidence="1">Uncharacterized protein</fullName>
    </submittedName>
</protein>
<evidence type="ECO:0000313" key="2">
    <source>
        <dbReference type="Proteomes" id="UP000010552"/>
    </source>
</evidence>
<dbReference type="EMBL" id="KB030578">
    <property type="protein sequence ID" value="ELK14189.1"/>
    <property type="molecule type" value="Genomic_DNA"/>
</dbReference>
<accession>L5KRW4</accession>
<evidence type="ECO:0000313" key="1">
    <source>
        <dbReference type="EMBL" id="ELK14189.1"/>
    </source>
</evidence>
<sequence>MSWFSVLGQSTKYSNKINVPCSLLGLRILMDLKIASLSSELSQALSQSVDTLSSEAAHLDSSATKLD</sequence>
<dbReference type="Proteomes" id="UP000010552">
    <property type="component" value="Unassembled WGS sequence"/>
</dbReference>
<keyword evidence="2" id="KW-1185">Reference proteome</keyword>
<organism evidence="1 2">
    <name type="scientific">Pteropus alecto</name>
    <name type="common">Black flying fox</name>
    <dbReference type="NCBI Taxonomy" id="9402"/>
    <lineage>
        <taxon>Eukaryota</taxon>
        <taxon>Metazoa</taxon>
        <taxon>Chordata</taxon>
        <taxon>Craniata</taxon>
        <taxon>Vertebrata</taxon>
        <taxon>Euteleostomi</taxon>
        <taxon>Mammalia</taxon>
        <taxon>Eutheria</taxon>
        <taxon>Laurasiatheria</taxon>
        <taxon>Chiroptera</taxon>
        <taxon>Yinpterochiroptera</taxon>
        <taxon>Pteropodoidea</taxon>
        <taxon>Pteropodidae</taxon>
        <taxon>Pteropodinae</taxon>
        <taxon>Pteropus</taxon>
    </lineage>
</organism>
<dbReference type="InParanoid" id="L5KRW4"/>